<gene>
    <name evidence="4" type="ORF">PHYSODRAFT_312515</name>
</gene>
<keyword evidence="5" id="KW-1185">Reference proteome</keyword>
<dbReference type="InterPro" id="IPR036865">
    <property type="entry name" value="CRAL-TRIO_dom_sf"/>
</dbReference>
<dbReference type="InterPro" id="IPR036273">
    <property type="entry name" value="CRAL/TRIO_N_dom_sf"/>
</dbReference>
<dbReference type="KEGG" id="psoj:PHYSODRAFT_312515"/>
<dbReference type="EMBL" id="JH159153">
    <property type="protein sequence ID" value="EGZ19163.1"/>
    <property type="molecule type" value="Genomic_DNA"/>
</dbReference>
<proteinExistence type="predicted"/>
<dbReference type="OMA" id="GYICCDG"/>
<feature type="transmembrane region" description="Helical" evidence="2">
    <location>
        <begin position="383"/>
        <end position="402"/>
    </location>
</feature>
<feature type="region of interest" description="Disordered" evidence="1">
    <location>
        <begin position="131"/>
        <end position="155"/>
    </location>
</feature>
<dbReference type="Proteomes" id="UP000002640">
    <property type="component" value="Unassembled WGS sequence"/>
</dbReference>
<feature type="transmembrane region" description="Helical" evidence="2">
    <location>
        <begin position="414"/>
        <end position="431"/>
    </location>
</feature>
<feature type="compositionally biased region" description="Polar residues" evidence="1">
    <location>
        <begin position="477"/>
        <end position="505"/>
    </location>
</feature>
<dbReference type="Pfam" id="PF00650">
    <property type="entry name" value="CRAL_TRIO"/>
    <property type="match status" value="1"/>
</dbReference>
<accession>G4Z9P9</accession>
<dbReference type="CDD" id="cd00170">
    <property type="entry name" value="SEC14"/>
    <property type="match status" value="1"/>
</dbReference>
<dbReference type="SUPFAM" id="SSF52087">
    <property type="entry name" value="CRAL/TRIO domain"/>
    <property type="match status" value="1"/>
</dbReference>
<evidence type="ECO:0000313" key="4">
    <source>
        <dbReference type="EMBL" id="EGZ19163.1"/>
    </source>
</evidence>
<reference evidence="4 5" key="1">
    <citation type="journal article" date="2006" name="Science">
        <title>Phytophthora genome sequences uncover evolutionary origins and mechanisms of pathogenesis.</title>
        <authorList>
            <person name="Tyler B.M."/>
            <person name="Tripathy S."/>
            <person name="Zhang X."/>
            <person name="Dehal P."/>
            <person name="Jiang R.H."/>
            <person name="Aerts A."/>
            <person name="Arredondo F.D."/>
            <person name="Baxter L."/>
            <person name="Bensasson D."/>
            <person name="Beynon J.L."/>
            <person name="Chapman J."/>
            <person name="Damasceno C.M."/>
            <person name="Dorrance A.E."/>
            <person name="Dou D."/>
            <person name="Dickerman A.W."/>
            <person name="Dubchak I.L."/>
            <person name="Garbelotto M."/>
            <person name="Gijzen M."/>
            <person name="Gordon S.G."/>
            <person name="Govers F."/>
            <person name="Grunwald N.J."/>
            <person name="Huang W."/>
            <person name="Ivors K.L."/>
            <person name="Jones R.W."/>
            <person name="Kamoun S."/>
            <person name="Krampis K."/>
            <person name="Lamour K.H."/>
            <person name="Lee M.K."/>
            <person name="McDonald W.H."/>
            <person name="Medina M."/>
            <person name="Meijer H.J."/>
            <person name="Nordberg E.K."/>
            <person name="Maclean D.J."/>
            <person name="Ospina-Giraldo M.D."/>
            <person name="Morris P.F."/>
            <person name="Phuntumart V."/>
            <person name="Putnam N.H."/>
            <person name="Rash S."/>
            <person name="Rose J.K."/>
            <person name="Sakihama Y."/>
            <person name="Salamov A.A."/>
            <person name="Savidor A."/>
            <person name="Scheuring C.F."/>
            <person name="Smith B.M."/>
            <person name="Sobral B.W."/>
            <person name="Terry A."/>
            <person name="Torto-Alalibo T.A."/>
            <person name="Win J."/>
            <person name="Xu Z."/>
            <person name="Zhang H."/>
            <person name="Grigoriev I.V."/>
            <person name="Rokhsar D.S."/>
            <person name="Boore J.L."/>
        </authorList>
    </citation>
    <scope>NUCLEOTIDE SEQUENCE [LARGE SCALE GENOMIC DNA]</scope>
    <source>
        <strain evidence="4 5">P6497</strain>
    </source>
</reference>
<dbReference type="SMR" id="G4Z9P9"/>
<dbReference type="SMART" id="SM00516">
    <property type="entry name" value="SEC14"/>
    <property type="match status" value="1"/>
</dbReference>
<dbReference type="Gene3D" id="3.40.525.10">
    <property type="entry name" value="CRAL-TRIO lipid binding domain"/>
    <property type="match status" value="1"/>
</dbReference>
<dbReference type="PANTHER" id="PTHR45657">
    <property type="entry name" value="CRAL-TRIO DOMAIN-CONTAINING PROTEIN YKL091C-RELATED"/>
    <property type="match status" value="1"/>
</dbReference>
<keyword evidence="2" id="KW-0472">Membrane</keyword>
<evidence type="ECO:0000256" key="1">
    <source>
        <dbReference type="SAM" id="MobiDB-lite"/>
    </source>
</evidence>
<protein>
    <recommendedName>
        <fullName evidence="3">CRAL-TRIO domain-containing protein</fullName>
    </recommendedName>
</protein>
<name>G4Z9P9_PHYSP</name>
<keyword evidence="2" id="KW-0812">Transmembrane</keyword>
<feature type="domain" description="CRAL-TRIO" evidence="3">
    <location>
        <begin position="556"/>
        <end position="726"/>
    </location>
</feature>
<dbReference type="GeneID" id="20643496"/>
<evidence type="ECO:0000313" key="5">
    <source>
        <dbReference type="Proteomes" id="UP000002640"/>
    </source>
</evidence>
<evidence type="ECO:0000259" key="3">
    <source>
        <dbReference type="PROSITE" id="PS50191"/>
    </source>
</evidence>
<keyword evidence="2" id="KW-1133">Transmembrane helix</keyword>
<evidence type="ECO:0000256" key="2">
    <source>
        <dbReference type="SAM" id="Phobius"/>
    </source>
</evidence>
<dbReference type="PANTHER" id="PTHR45657:SF61">
    <property type="entry name" value="CRAL-TRIO DOMAIN-CONTAINING PROTEIN"/>
    <property type="match status" value="1"/>
</dbReference>
<dbReference type="PROSITE" id="PS50191">
    <property type="entry name" value="CRAL_TRIO"/>
    <property type="match status" value="1"/>
</dbReference>
<organism evidence="4 5">
    <name type="scientific">Phytophthora sojae (strain P6497)</name>
    <name type="common">Soybean stem and root rot agent</name>
    <name type="synonym">Phytophthora megasperma f. sp. glycines</name>
    <dbReference type="NCBI Taxonomy" id="1094619"/>
    <lineage>
        <taxon>Eukaryota</taxon>
        <taxon>Sar</taxon>
        <taxon>Stramenopiles</taxon>
        <taxon>Oomycota</taxon>
        <taxon>Peronosporomycetes</taxon>
        <taxon>Peronosporales</taxon>
        <taxon>Peronosporaceae</taxon>
        <taxon>Phytophthora</taxon>
    </lineage>
</organism>
<feature type="region of interest" description="Disordered" evidence="1">
    <location>
        <begin position="477"/>
        <end position="507"/>
    </location>
</feature>
<dbReference type="SUPFAM" id="SSF46938">
    <property type="entry name" value="CRAL/TRIO N-terminal domain"/>
    <property type="match status" value="1"/>
</dbReference>
<feature type="compositionally biased region" description="Basic and acidic residues" evidence="1">
    <location>
        <begin position="135"/>
        <end position="150"/>
    </location>
</feature>
<dbReference type="RefSeq" id="XP_009521880.1">
    <property type="nucleotide sequence ID" value="XM_009523585.1"/>
</dbReference>
<dbReference type="InterPro" id="IPR001251">
    <property type="entry name" value="CRAL-TRIO_dom"/>
</dbReference>
<dbReference type="InParanoid" id="G4Z9P9"/>
<sequence length="762" mass="83540">MGDAHVLRYGQKVLLATRSTYAEAAAASPSELAIGYYEKNGRHGILSCVPPLGPKLQQHFTEDEFLVLHPTGQRAHGDQVQYGEPLVLVNQHGLVWNNKTGGITGYVGPRPRGVPGEMFVCFTKVPAGVGVTKSSKKDKDKDKDKDREKLTASASASVLSASGSVSMSESVETEAGPVCFGDSNVAITVVESNRHSQMFNKRLSNFKKPTSHIAGGYICCDGKGTELRFAIWPAKPKIEQISMLNKLITPYNYGQKIALPLGLLESTARRANGAAGAKTSGIQQAEIFFQLSNGTEAVLPGALLQQKMMAHAKLPGPDGEEPESVFELPLRNGPGVLVVRLIGVAPRKMIGKLAAKNAKHPRVPQVKRGMAVFYRVSDLLRMVPVPLFALFYAVLTHHLWGALNTMEDGLRRELVVLVLVMLPAFYVAVKVDHPFSALFQPPAFEPEIDDTDYSNVSASGTLKLIVTEYRFDANAPKPSNANGSVSRPGSAQATKPASGSTSGHSVTALDATGSVPMRFILAEKGDEAKALERYNETTEWRREEGVDRLLEEPSPHFKIIKENYPHYYHKRGKNGEPVYYEKPGKINLKALKSAGLTLDDLMHNYLMITEFLWQVIEQDDNRKGISVLDVDGIGFSDFAGEAVEYVRKAASVSGKHYPERCAYIFVVNVPSWFSVIWNTVKGMVDDVTREKVIIVRGKKKIFEALSERIPVENIPVEYGGTSDGKSPEEDLLFNLMAYVNNDDGAPATNPIEEILKKKPIKH</sequence>
<dbReference type="AlphaFoldDB" id="G4Z9P9"/>
<dbReference type="InterPro" id="IPR051026">
    <property type="entry name" value="PI/PC_transfer"/>
</dbReference>